<dbReference type="OrthoDB" id="9802186at2"/>
<evidence type="ECO:0000256" key="3">
    <source>
        <dbReference type="ARBA" id="ARBA00023163"/>
    </source>
</evidence>
<accession>A0A6L6YIB3</accession>
<name>A0A6L6YIB3_9BURK</name>
<dbReference type="EMBL" id="WSRP01000022">
    <property type="protein sequence ID" value="MVX57114.1"/>
    <property type="molecule type" value="Genomic_DNA"/>
</dbReference>
<keyword evidence="2" id="KW-0238">DNA-binding</keyword>
<dbReference type="GO" id="GO:0003677">
    <property type="term" value="F:DNA binding"/>
    <property type="evidence" value="ECO:0007669"/>
    <property type="project" value="UniProtKB-KW"/>
</dbReference>
<feature type="modified residue" description="4-aspartylphosphate" evidence="4">
    <location>
        <position position="64"/>
    </location>
</feature>
<dbReference type="SMART" id="SM00421">
    <property type="entry name" value="HTH_LUXR"/>
    <property type="match status" value="1"/>
</dbReference>
<dbReference type="SMART" id="SM00448">
    <property type="entry name" value="REC"/>
    <property type="match status" value="1"/>
</dbReference>
<dbReference type="InterPro" id="IPR036388">
    <property type="entry name" value="WH-like_DNA-bd_sf"/>
</dbReference>
<dbReference type="AlphaFoldDB" id="A0A6L6YIB3"/>
<feature type="domain" description="HTH luxR-type" evidence="5">
    <location>
        <begin position="146"/>
        <end position="211"/>
    </location>
</feature>
<dbReference type="PROSITE" id="PS50110">
    <property type="entry name" value="RESPONSE_REGULATORY"/>
    <property type="match status" value="1"/>
</dbReference>
<dbReference type="InterPro" id="IPR000792">
    <property type="entry name" value="Tscrpt_reg_LuxR_C"/>
</dbReference>
<evidence type="ECO:0000256" key="4">
    <source>
        <dbReference type="PROSITE-ProRule" id="PRU00169"/>
    </source>
</evidence>
<dbReference type="PANTHER" id="PTHR44688">
    <property type="entry name" value="DNA-BINDING TRANSCRIPTIONAL ACTIVATOR DEVR_DOSR"/>
    <property type="match status" value="1"/>
</dbReference>
<sequence>MNNTHELNRLQQKCVVRLVDDDTQFLESLKVLLSMKGWSVRGFSSAEKFIAEERFIEPGCLVLDIRMPNLTGLQLQHHIESTVAHPIPIIFLTGHGDVESAVHTLKHGALDFLQKPVAPAVLLDCIRQACAKSLTSQGERSERDRIEKRFNSLTKREKQIFEMAAQGVSNKGISARLDIAVPTVKMHRANAFDKMGVHSSLEASKAYFVMTDEKDHDQ</sequence>
<reference evidence="7 8" key="1">
    <citation type="submission" date="2019-12" db="EMBL/GenBank/DDBJ databases">
        <title>Microbes associate with the intestines of laboratory mice.</title>
        <authorList>
            <person name="Navarre W."/>
            <person name="Wong E."/>
        </authorList>
    </citation>
    <scope>NUCLEOTIDE SEQUENCE [LARGE SCALE GENOMIC DNA]</scope>
    <source>
        <strain evidence="7 8">NM82_D38</strain>
    </source>
</reference>
<evidence type="ECO:0000313" key="8">
    <source>
        <dbReference type="Proteomes" id="UP000472580"/>
    </source>
</evidence>
<dbReference type="Pfam" id="PF00196">
    <property type="entry name" value="GerE"/>
    <property type="match status" value="1"/>
</dbReference>
<organism evidence="7 8">
    <name type="scientific">Parasutterella muris</name>
    <dbReference type="NCBI Taxonomy" id="2565572"/>
    <lineage>
        <taxon>Bacteria</taxon>
        <taxon>Pseudomonadati</taxon>
        <taxon>Pseudomonadota</taxon>
        <taxon>Betaproteobacteria</taxon>
        <taxon>Burkholderiales</taxon>
        <taxon>Sutterellaceae</taxon>
        <taxon>Parasutterella</taxon>
    </lineage>
</organism>
<dbReference type="PRINTS" id="PR00038">
    <property type="entry name" value="HTHLUXR"/>
</dbReference>
<keyword evidence="4" id="KW-0597">Phosphoprotein</keyword>
<evidence type="ECO:0000259" key="5">
    <source>
        <dbReference type="PROSITE" id="PS50043"/>
    </source>
</evidence>
<dbReference type="Gene3D" id="3.40.50.2300">
    <property type="match status" value="1"/>
</dbReference>
<dbReference type="PROSITE" id="PS00622">
    <property type="entry name" value="HTH_LUXR_1"/>
    <property type="match status" value="1"/>
</dbReference>
<dbReference type="PROSITE" id="PS50043">
    <property type="entry name" value="HTH_LUXR_2"/>
    <property type="match status" value="1"/>
</dbReference>
<dbReference type="PANTHER" id="PTHR44688:SF16">
    <property type="entry name" value="DNA-BINDING TRANSCRIPTIONAL ACTIVATOR DEVR_DOSR"/>
    <property type="match status" value="1"/>
</dbReference>
<keyword evidence="8" id="KW-1185">Reference proteome</keyword>
<dbReference type="InterPro" id="IPR011006">
    <property type="entry name" value="CheY-like_superfamily"/>
</dbReference>
<protein>
    <submittedName>
        <fullName evidence="7">Response regulator</fullName>
    </submittedName>
</protein>
<dbReference type="Pfam" id="PF00072">
    <property type="entry name" value="Response_reg"/>
    <property type="match status" value="1"/>
</dbReference>
<dbReference type="CDD" id="cd06170">
    <property type="entry name" value="LuxR_C_like"/>
    <property type="match status" value="1"/>
</dbReference>
<dbReference type="GO" id="GO:0006355">
    <property type="term" value="P:regulation of DNA-templated transcription"/>
    <property type="evidence" value="ECO:0007669"/>
    <property type="project" value="InterPro"/>
</dbReference>
<dbReference type="InterPro" id="IPR016032">
    <property type="entry name" value="Sig_transdc_resp-reg_C-effctor"/>
</dbReference>
<evidence type="ECO:0000256" key="1">
    <source>
        <dbReference type="ARBA" id="ARBA00023015"/>
    </source>
</evidence>
<keyword evidence="1" id="KW-0805">Transcription regulation</keyword>
<dbReference type="Gene3D" id="1.10.10.10">
    <property type="entry name" value="Winged helix-like DNA-binding domain superfamily/Winged helix DNA-binding domain"/>
    <property type="match status" value="1"/>
</dbReference>
<dbReference type="InterPro" id="IPR001789">
    <property type="entry name" value="Sig_transdc_resp-reg_receiver"/>
</dbReference>
<keyword evidence="3" id="KW-0804">Transcription</keyword>
<dbReference type="SUPFAM" id="SSF52172">
    <property type="entry name" value="CheY-like"/>
    <property type="match status" value="1"/>
</dbReference>
<dbReference type="SUPFAM" id="SSF46894">
    <property type="entry name" value="C-terminal effector domain of the bipartite response regulators"/>
    <property type="match status" value="1"/>
</dbReference>
<feature type="domain" description="Response regulatory" evidence="6">
    <location>
        <begin position="15"/>
        <end position="130"/>
    </location>
</feature>
<gene>
    <name evidence="7" type="ORF">E5987_07825</name>
</gene>
<comment type="caution">
    <text evidence="7">The sequence shown here is derived from an EMBL/GenBank/DDBJ whole genome shotgun (WGS) entry which is preliminary data.</text>
</comment>
<evidence type="ECO:0000313" key="7">
    <source>
        <dbReference type="EMBL" id="MVX57114.1"/>
    </source>
</evidence>
<dbReference type="RefSeq" id="WP_160335542.1">
    <property type="nucleotide sequence ID" value="NZ_WSRP01000022.1"/>
</dbReference>
<proteinExistence type="predicted"/>
<evidence type="ECO:0000256" key="2">
    <source>
        <dbReference type="ARBA" id="ARBA00023125"/>
    </source>
</evidence>
<dbReference type="GO" id="GO:0000160">
    <property type="term" value="P:phosphorelay signal transduction system"/>
    <property type="evidence" value="ECO:0007669"/>
    <property type="project" value="InterPro"/>
</dbReference>
<dbReference type="Proteomes" id="UP000472580">
    <property type="component" value="Unassembled WGS sequence"/>
</dbReference>
<evidence type="ECO:0000259" key="6">
    <source>
        <dbReference type="PROSITE" id="PS50110"/>
    </source>
</evidence>